<dbReference type="Gene3D" id="3.40.50.2300">
    <property type="match status" value="1"/>
</dbReference>
<evidence type="ECO:0000256" key="1">
    <source>
        <dbReference type="PROSITE-ProRule" id="PRU00169"/>
    </source>
</evidence>
<evidence type="ECO:0000313" key="4">
    <source>
        <dbReference type="Proteomes" id="UP000315724"/>
    </source>
</evidence>
<reference evidence="3 4" key="1">
    <citation type="submission" date="2019-02" db="EMBL/GenBank/DDBJ databases">
        <title>Deep-cultivation of Planctomycetes and their phenomic and genomic characterization uncovers novel biology.</title>
        <authorList>
            <person name="Wiegand S."/>
            <person name="Jogler M."/>
            <person name="Boedeker C."/>
            <person name="Pinto D."/>
            <person name="Vollmers J."/>
            <person name="Rivas-Marin E."/>
            <person name="Kohn T."/>
            <person name="Peeters S.H."/>
            <person name="Heuer A."/>
            <person name="Rast P."/>
            <person name="Oberbeckmann S."/>
            <person name="Bunk B."/>
            <person name="Jeske O."/>
            <person name="Meyerdierks A."/>
            <person name="Storesund J.E."/>
            <person name="Kallscheuer N."/>
            <person name="Luecker S."/>
            <person name="Lage O.M."/>
            <person name="Pohl T."/>
            <person name="Merkel B.J."/>
            <person name="Hornburger P."/>
            <person name="Mueller R.-W."/>
            <person name="Bruemmer F."/>
            <person name="Labrenz M."/>
            <person name="Spormann A.M."/>
            <person name="Op den Camp H."/>
            <person name="Overmann J."/>
            <person name="Amann R."/>
            <person name="Jetten M.S.M."/>
            <person name="Mascher T."/>
            <person name="Medema M.H."/>
            <person name="Devos D.P."/>
            <person name="Kaster A.-K."/>
            <person name="Ovreas L."/>
            <person name="Rohde M."/>
            <person name="Galperin M.Y."/>
            <person name="Jogler C."/>
        </authorList>
    </citation>
    <scope>NUCLEOTIDE SEQUENCE [LARGE SCALE GENOMIC DNA]</scope>
    <source>
        <strain evidence="3 4">Mal48</strain>
    </source>
</reference>
<name>A0A517QKB8_9PLAN</name>
<dbReference type="GO" id="GO:0000160">
    <property type="term" value="P:phosphorelay signal transduction system"/>
    <property type="evidence" value="ECO:0007669"/>
    <property type="project" value="InterPro"/>
</dbReference>
<dbReference type="KEGG" id="tpol:Mal48_13230"/>
<dbReference type="Pfam" id="PF00072">
    <property type="entry name" value="Response_reg"/>
    <property type="match status" value="1"/>
</dbReference>
<dbReference type="SMART" id="SM00448">
    <property type="entry name" value="REC"/>
    <property type="match status" value="1"/>
</dbReference>
<dbReference type="PANTHER" id="PTHR44520">
    <property type="entry name" value="RESPONSE REGULATOR RCP1-RELATED"/>
    <property type="match status" value="1"/>
</dbReference>
<protein>
    <submittedName>
        <fullName evidence="3">Response regulator rcp1</fullName>
    </submittedName>
</protein>
<dbReference type="Proteomes" id="UP000315724">
    <property type="component" value="Chromosome"/>
</dbReference>
<dbReference type="EMBL" id="CP036267">
    <property type="protein sequence ID" value="QDT32082.1"/>
    <property type="molecule type" value="Genomic_DNA"/>
</dbReference>
<proteinExistence type="predicted"/>
<organism evidence="3 4">
    <name type="scientific">Thalassoglobus polymorphus</name>
    <dbReference type="NCBI Taxonomy" id="2527994"/>
    <lineage>
        <taxon>Bacteria</taxon>
        <taxon>Pseudomonadati</taxon>
        <taxon>Planctomycetota</taxon>
        <taxon>Planctomycetia</taxon>
        <taxon>Planctomycetales</taxon>
        <taxon>Planctomycetaceae</taxon>
        <taxon>Thalassoglobus</taxon>
    </lineage>
</organism>
<feature type="modified residue" description="4-aspartylphosphate" evidence="1">
    <location>
        <position position="69"/>
    </location>
</feature>
<dbReference type="PROSITE" id="PS50110">
    <property type="entry name" value="RESPONSE_REGULATORY"/>
    <property type="match status" value="1"/>
</dbReference>
<accession>A0A517QKB8</accession>
<dbReference type="PANTHER" id="PTHR44520:SF2">
    <property type="entry name" value="RESPONSE REGULATOR RCP1"/>
    <property type="match status" value="1"/>
</dbReference>
<keyword evidence="4" id="KW-1185">Reference proteome</keyword>
<keyword evidence="1" id="KW-0597">Phosphoprotein</keyword>
<gene>
    <name evidence="3" type="primary">rcp1_1</name>
    <name evidence="3" type="ORF">Mal48_13230</name>
</gene>
<dbReference type="SUPFAM" id="SSF52172">
    <property type="entry name" value="CheY-like"/>
    <property type="match status" value="1"/>
</dbReference>
<feature type="domain" description="Response regulatory" evidence="2">
    <location>
        <begin position="11"/>
        <end position="136"/>
    </location>
</feature>
<evidence type="ECO:0000313" key="3">
    <source>
        <dbReference type="EMBL" id="QDT32082.1"/>
    </source>
</evidence>
<sequence>MFQEAIGRPMEILLVEDSLVAAKFAIGALKRSEVKHRLTWMTDGEDARQFLFREQRFSLAPRPDLVLLDLNLPRLSGKQILELVRKDDHLKKIAVVIMTGELGQDGIHEFDKLDVQGYLVKPVDLENFVALVEQLKSYWKSEMILPSTA</sequence>
<dbReference type="OrthoDB" id="195863at2"/>
<dbReference type="InterPro" id="IPR052893">
    <property type="entry name" value="TCS_response_regulator"/>
</dbReference>
<dbReference type="InterPro" id="IPR011006">
    <property type="entry name" value="CheY-like_superfamily"/>
</dbReference>
<dbReference type="CDD" id="cd17557">
    <property type="entry name" value="REC_Rcp-like"/>
    <property type="match status" value="1"/>
</dbReference>
<dbReference type="AlphaFoldDB" id="A0A517QKB8"/>
<dbReference type="InterPro" id="IPR001789">
    <property type="entry name" value="Sig_transdc_resp-reg_receiver"/>
</dbReference>
<evidence type="ECO:0000259" key="2">
    <source>
        <dbReference type="PROSITE" id="PS50110"/>
    </source>
</evidence>